<organism evidence="2 3">
    <name type="scientific">Pseudobythopirellula maris</name>
    <dbReference type="NCBI Taxonomy" id="2527991"/>
    <lineage>
        <taxon>Bacteria</taxon>
        <taxon>Pseudomonadati</taxon>
        <taxon>Planctomycetota</taxon>
        <taxon>Planctomycetia</taxon>
        <taxon>Pirellulales</taxon>
        <taxon>Lacipirellulaceae</taxon>
        <taxon>Pseudobythopirellula</taxon>
    </lineage>
</organism>
<dbReference type="Proteomes" id="UP000315440">
    <property type="component" value="Unassembled WGS sequence"/>
</dbReference>
<feature type="transmembrane region" description="Helical" evidence="1">
    <location>
        <begin position="21"/>
        <end position="41"/>
    </location>
</feature>
<evidence type="ECO:0000256" key="1">
    <source>
        <dbReference type="SAM" id="Phobius"/>
    </source>
</evidence>
<comment type="caution">
    <text evidence="2">The sequence shown here is derived from an EMBL/GenBank/DDBJ whole genome shotgun (WGS) entry which is preliminary data.</text>
</comment>
<protein>
    <submittedName>
        <fullName evidence="2">Uncharacterized protein</fullName>
    </submittedName>
</protein>
<feature type="transmembrane region" description="Helical" evidence="1">
    <location>
        <begin position="96"/>
        <end position="120"/>
    </location>
</feature>
<proteinExistence type="predicted"/>
<gene>
    <name evidence="2" type="ORF">Mal64_13560</name>
</gene>
<dbReference type="OrthoDB" id="292740at2"/>
<keyword evidence="1" id="KW-0812">Transmembrane</keyword>
<dbReference type="EMBL" id="SJPQ01000001">
    <property type="protein sequence ID" value="TWT90957.1"/>
    <property type="molecule type" value="Genomic_DNA"/>
</dbReference>
<evidence type="ECO:0000313" key="2">
    <source>
        <dbReference type="EMBL" id="TWT90957.1"/>
    </source>
</evidence>
<accession>A0A5C5ZVC9</accession>
<name>A0A5C5ZVC9_9BACT</name>
<dbReference type="AlphaFoldDB" id="A0A5C5ZVC9"/>
<keyword evidence="1" id="KW-1133">Transmembrane helix</keyword>
<evidence type="ECO:0000313" key="3">
    <source>
        <dbReference type="Proteomes" id="UP000315440"/>
    </source>
</evidence>
<dbReference type="RefSeq" id="WP_146398287.1">
    <property type="nucleotide sequence ID" value="NZ_SJPQ01000001.1"/>
</dbReference>
<sequence>MKTDDHDLETKIADQVRVMQVMTAAMVFCPMALAIIAKFVATGEEGPPNPLLVSVGMVGGLVMLFLQAIVGRLVTAHGIKTMADRARDEPEALAGAYQAGMIISLAFLEGAALFNLILYMMERSPYNLAMGAILFLSMAIKFPFATRIADWIRTQVKLIEEKKALGSE</sequence>
<keyword evidence="1" id="KW-0472">Membrane</keyword>
<feature type="transmembrane region" description="Helical" evidence="1">
    <location>
        <begin position="53"/>
        <end position="75"/>
    </location>
</feature>
<reference evidence="2 3" key="1">
    <citation type="submission" date="2019-02" db="EMBL/GenBank/DDBJ databases">
        <title>Deep-cultivation of Planctomycetes and their phenomic and genomic characterization uncovers novel biology.</title>
        <authorList>
            <person name="Wiegand S."/>
            <person name="Jogler M."/>
            <person name="Boedeker C."/>
            <person name="Pinto D."/>
            <person name="Vollmers J."/>
            <person name="Rivas-Marin E."/>
            <person name="Kohn T."/>
            <person name="Peeters S.H."/>
            <person name="Heuer A."/>
            <person name="Rast P."/>
            <person name="Oberbeckmann S."/>
            <person name="Bunk B."/>
            <person name="Jeske O."/>
            <person name="Meyerdierks A."/>
            <person name="Storesund J.E."/>
            <person name="Kallscheuer N."/>
            <person name="Luecker S."/>
            <person name="Lage O.M."/>
            <person name="Pohl T."/>
            <person name="Merkel B.J."/>
            <person name="Hornburger P."/>
            <person name="Mueller R.-W."/>
            <person name="Bruemmer F."/>
            <person name="Labrenz M."/>
            <person name="Spormann A.M."/>
            <person name="Op Den Camp H."/>
            <person name="Overmann J."/>
            <person name="Amann R."/>
            <person name="Jetten M.S.M."/>
            <person name="Mascher T."/>
            <person name="Medema M.H."/>
            <person name="Devos D.P."/>
            <person name="Kaster A.-K."/>
            <person name="Ovreas L."/>
            <person name="Rohde M."/>
            <person name="Galperin M.Y."/>
            <person name="Jogler C."/>
        </authorList>
    </citation>
    <scope>NUCLEOTIDE SEQUENCE [LARGE SCALE GENOMIC DNA]</scope>
    <source>
        <strain evidence="2 3">Mal64</strain>
    </source>
</reference>
<feature type="transmembrane region" description="Helical" evidence="1">
    <location>
        <begin position="126"/>
        <end position="144"/>
    </location>
</feature>
<keyword evidence="3" id="KW-1185">Reference proteome</keyword>